<dbReference type="InterPro" id="IPR029016">
    <property type="entry name" value="GAF-like_dom_sf"/>
</dbReference>
<dbReference type="Gene3D" id="3.30.450.40">
    <property type="match status" value="1"/>
</dbReference>
<dbReference type="AlphaFoldDB" id="A0A0N7L5W4"/>
<dbReference type="Pfam" id="PF01590">
    <property type="entry name" value="GAF"/>
    <property type="match status" value="1"/>
</dbReference>
<dbReference type="SUPFAM" id="SSF55781">
    <property type="entry name" value="GAF domain-like"/>
    <property type="match status" value="1"/>
</dbReference>
<keyword evidence="3" id="KW-1185">Reference proteome</keyword>
<feature type="domain" description="GAF" evidence="1">
    <location>
        <begin position="15"/>
        <end position="107"/>
    </location>
</feature>
<dbReference type="OMA" id="MTIVRAM"/>
<dbReference type="PANTHER" id="PTHR43102">
    <property type="entry name" value="SLR1143 PROTEIN"/>
    <property type="match status" value="1"/>
</dbReference>
<dbReference type="RefSeq" id="XP_024578972.1">
    <property type="nucleotide sequence ID" value="XM_024728501.1"/>
</dbReference>
<reference evidence="3" key="1">
    <citation type="submission" date="2014-09" db="EMBL/GenBank/DDBJ databases">
        <authorList>
            <person name="Sharma Rahul"/>
            <person name="Thines Marco"/>
        </authorList>
    </citation>
    <scope>NUCLEOTIDE SEQUENCE [LARGE SCALE GENOMIC DNA]</scope>
</reference>
<organism evidence="2 3">
    <name type="scientific">Plasmopara halstedii</name>
    <name type="common">Downy mildew of sunflower</name>
    <dbReference type="NCBI Taxonomy" id="4781"/>
    <lineage>
        <taxon>Eukaryota</taxon>
        <taxon>Sar</taxon>
        <taxon>Stramenopiles</taxon>
        <taxon>Oomycota</taxon>
        <taxon>Peronosporomycetes</taxon>
        <taxon>Peronosporales</taxon>
        <taxon>Peronosporaceae</taxon>
        <taxon>Plasmopara</taxon>
    </lineage>
</organism>
<dbReference type="PANTHER" id="PTHR43102:SF2">
    <property type="entry name" value="GAF DOMAIN-CONTAINING PROTEIN"/>
    <property type="match status" value="1"/>
</dbReference>
<accession>A0A0N7L5W4</accession>
<sequence>MITVVEEATLYVLASNHPAVPEGVSYPREQGFCAQAILDTNPLVSRHVMADVRFSAMTIVRAMGINFYCGFPLVGPDGKTVIGVMCCVDQQARDLTQSQYDLMKSLACTASRVVRRAAEQRAVRESSTDE</sequence>
<proteinExistence type="predicted"/>
<evidence type="ECO:0000259" key="1">
    <source>
        <dbReference type="Pfam" id="PF01590"/>
    </source>
</evidence>
<dbReference type="OrthoDB" id="115013at2759"/>
<evidence type="ECO:0000313" key="3">
    <source>
        <dbReference type="Proteomes" id="UP000054928"/>
    </source>
</evidence>
<dbReference type="EMBL" id="CCYD01000645">
    <property type="protein sequence ID" value="CEG42603.1"/>
    <property type="molecule type" value="Genomic_DNA"/>
</dbReference>
<dbReference type="Proteomes" id="UP000054928">
    <property type="component" value="Unassembled WGS sequence"/>
</dbReference>
<evidence type="ECO:0000313" key="2">
    <source>
        <dbReference type="EMBL" id="CEG42603.1"/>
    </source>
</evidence>
<dbReference type="GeneID" id="36407920"/>
<name>A0A0N7L5W4_PLAHL</name>
<dbReference type="STRING" id="4781.A0A0N7L5W4"/>
<protein>
    <submittedName>
        <fullName evidence="2">Gaf domain-containing protein</fullName>
    </submittedName>
</protein>
<dbReference type="InterPro" id="IPR003018">
    <property type="entry name" value="GAF"/>
</dbReference>